<dbReference type="Proteomes" id="UP000245720">
    <property type="component" value="Unassembled WGS sequence"/>
</dbReference>
<feature type="transmembrane region" description="Helical" evidence="2">
    <location>
        <begin position="43"/>
        <end position="64"/>
    </location>
</feature>
<evidence type="ECO:0000313" key="3">
    <source>
        <dbReference type="EMBL" id="PWJ13425.1"/>
    </source>
</evidence>
<evidence type="ECO:0000256" key="2">
    <source>
        <dbReference type="SAM" id="Phobius"/>
    </source>
</evidence>
<comment type="caution">
    <text evidence="3">The sequence shown here is derived from an EMBL/GenBank/DDBJ whole genome shotgun (WGS) entry which is preliminary data.</text>
</comment>
<reference evidence="3 4" key="1">
    <citation type="submission" date="2018-05" db="EMBL/GenBank/DDBJ databases">
        <title>The Hungate 1000. A catalogue of reference genomes from the rumen microbiome.</title>
        <authorList>
            <person name="Kelly W."/>
        </authorList>
    </citation>
    <scope>NUCLEOTIDE SEQUENCE [LARGE SCALE GENOMIC DNA]</scope>
    <source>
        <strain evidence="3 4">SAb67</strain>
    </source>
</reference>
<keyword evidence="2" id="KW-0472">Membrane</keyword>
<dbReference type="AlphaFoldDB" id="A0A315XZU6"/>
<dbReference type="EMBL" id="QGDI01000004">
    <property type="protein sequence ID" value="PWJ13425.1"/>
    <property type="molecule type" value="Genomic_DNA"/>
</dbReference>
<dbReference type="RefSeq" id="WP_109726056.1">
    <property type="nucleotide sequence ID" value="NZ_QGDI01000004.1"/>
</dbReference>
<organism evidence="3 4">
    <name type="scientific">Ruminococcus flavefaciens</name>
    <dbReference type="NCBI Taxonomy" id="1265"/>
    <lineage>
        <taxon>Bacteria</taxon>
        <taxon>Bacillati</taxon>
        <taxon>Bacillota</taxon>
        <taxon>Clostridia</taxon>
        <taxon>Eubacteriales</taxon>
        <taxon>Oscillospiraceae</taxon>
        <taxon>Ruminococcus</taxon>
    </lineage>
</organism>
<sequence>MYEQSEADRYQAQRSMEFALNRNLRSQEFAHNLSLLNRCKKHYSIMGIVYFIPLIIYFLVAFVFGFLTGSFTAALFALFECPLIAYLALKSFYSHKDMTLILLLATLFIVQAALFVLAPKEPQGIFKFNIAGKCSWIHLVMAVIEGSLAVWNIFTNITYHKLEEADGFPQFNERFFEQEMDKRGSAIKDPYQLEMERRMRTASDAMSDVGATGQEPVGYNSSHTTGQMDEI</sequence>
<keyword evidence="2" id="KW-1133">Transmembrane helix</keyword>
<evidence type="ECO:0000313" key="4">
    <source>
        <dbReference type="Proteomes" id="UP000245720"/>
    </source>
</evidence>
<keyword evidence="2" id="KW-0812">Transmembrane</keyword>
<gene>
    <name evidence="3" type="ORF">IE37_01229</name>
</gene>
<feature type="transmembrane region" description="Helical" evidence="2">
    <location>
        <begin position="100"/>
        <end position="118"/>
    </location>
</feature>
<name>A0A315XZU6_RUMFL</name>
<feature type="region of interest" description="Disordered" evidence="1">
    <location>
        <begin position="205"/>
        <end position="231"/>
    </location>
</feature>
<dbReference type="OrthoDB" id="1819314at2"/>
<feature type="transmembrane region" description="Helical" evidence="2">
    <location>
        <begin position="70"/>
        <end position="88"/>
    </location>
</feature>
<proteinExistence type="predicted"/>
<protein>
    <submittedName>
        <fullName evidence="3">Uncharacterized protein</fullName>
    </submittedName>
</protein>
<evidence type="ECO:0000256" key="1">
    <source>
        <dbReference type="SAM" id="MobiDB-lite"/>
    </source>
</evidence>
<accession>A0A315XZU6</accession>
<feature type="compositionally biased region" description="Polar residues" evidence="1">
    <location>
        <begin position="219"/>
        <end position="231"/>
    </location>
</feature>
<feature type="transmembrane region" description="Helical" evidence="2">
    <location>
        <begin position="130"/>
        <end position="154"/>
    </location>
</feature>